<dbReference type="PANTHER" id="PTHR47107:SF1">
    <property type="entry name" value="CERAMIDE-BINDING PROTEIN SVF1-RELATED"/>
    <property type="match status" value="1"/>
</dbReference>
<comment type="similarity">
    <text evidence="2">Belongs to the SVF1 family.</text>
</comment>
<keyword evidence="7" id="KW-1185">Reference proteome</keyword>
<evidence type="ECO:0000313" key="6">
    <source>
        <dbReference type="EMBL" id="KIJ62888.1"/>
    </source>
</evidence>
<evidence type="ECO:0000256" key="2">
    <source>
        <dbReference type="ARBA" id="ARBA00009069"/>
    </source>
</evidence>
<protein>
    <recommendedName>
        <fullName evidence="8">Oxidative stress survival Svf1-like protein</fullName>
    </recommendedName>
</protein>
<proteinExistence type="inferred from homology"/>
<feature type="domain" description="Svf1-like C-terminal" evidence="5">
    <location>
        <begin position="221"/>
        <end position="422"/>
    </location>
</feature>
<organism evidence="6 7">
    <name type="scientific">Hydnomerulius pinastri MD-312</name>
    <dbReference type="NCBI Taxonomy" id="994086"/>
    <lineage>
        <taxon>Eukaryota</taxon>
        <taxon>Fungi</taxon>
        <taxon>Dikarya</taxon>
        <taxon>Basidiomycota</taxon>
        <taxon>Agaricomycotina</taxon>
        <taxon>Agaricomycetes</taxon>
        <taxon>Agaricomycetidae</taxon>
        <taxon>Boletales</taxon>
        <taxon>Boletales incertae sedis</taxon>
        <taxon>Leucogyrophana</taxon>
    </lineage>
</organism>
<dbReference type="PANTHER" id="PTHR47107">
    <property type="entry name" value="SVF1-LIKE PROTEIN YDR222W-RELATED"/>
    <property type="match status" value="1"/>
</dbReference>
<dbReference type="Proteomes" id="UP000053820">
    <property type="component" value="Unassembled WGS sequence"/>
</dbReference>
<dbReference type="OrthoDB" id="2590239at2759"/>
<reference evidence="6 7" key="1">
    <citation type="submission" date="2014-04" db="EMBL/GenBank/DDBJ databases">
        <title>Evolutionary Origins and Diversification of the Mycorrhizal Mutualists.</title>
        <authorList>
            <consortium name="DOE Joint Genome Institute"/>
            <consortium name="Mycorrhizal Genomics Consortium"/>
            <person name="Kohler A."/>
            <person name="Kuo A."/>
            <person name="Nagy L.G."/>
            <person name="Floudas D."/>
            <person name="Copeland A."/>
            <person name="Barry K.W."/>
            <person name="Cichocki N."/>
            <person name="Veneault-Fourrey C."/>
            <person name="LaButti K."/>
            <person name="Lindquist E.A."/>
            <person name="Lipzen A."/>
            <person name="Lundell T."/>
            <person name="Morin E."/>
            <person name="Murat C."/>
            <person name="Riley R."/>
            <person name="Ohm R."/>
            <person name="Sun H."/>
            <person name="Tunlid A."/>
            <person name="Henrissat B."/>
            <person name="Grigoriev I.V."/>
            <person name="Hibbett D.S."/>
            <person name="Martin F."/>
        </authorList>
    </citation>
    <scope>NUCLEOTIDE SEQUENCE [LARGE SCALE GENOMIC DNA]</scope>
    <source>
        <strain evidence="6 7">MD-312</strain>
    </source>
</reference>
<evidence type="ECO:0000259" key="5">
    <source>
        <dbReference type="Pfam" id="PF17187"/>
    </source>
</evidence>
<evidence type="ECO:0000256" key="3">
    <source>
        <dbReference type="ARBA" id="ARBA00022490"/>
    </source>
</evidence>
<dbReference type="GO" id="GO:0006979">
    <property type="term" value="P:response to oxidative stress"/>
    <property type="evidence" value="ECO:0007669"/>
    <property type="project" value="InterPro"/>
</dbReference>
<name>A0A0C9W722_9AGAM</name>
<feature type="domain" description="Svf1-like N-terminal" evidence="4">
    <location>
        <begin position="48"/>
        <end position="219"/>
    </location>
</feature>
<evidence type="ECO:0000256" key="1">
    <source>
        <dbReference type="ARBA" id="ARBA00004496"/>
    </source>
</evidence>
<keyword evidence="3" id="KW-0963">Cytoplasm</keyword>
<dbReference type="InterPro" id="IPR013931">
    <property type="entry name" value="Svf1-like_N"/>
</dbReference>
<sequence>MFSAFFNPTPADPTAPNLHPVSETHKSDLFGQLETKDLEWTCAGGFTTETQIFYHFLEDETMIMCQVIHSSIGMWYPTIQFTCKIYNPKTKETIWRSINVSNFVTPPPGLDKRSCKADQFSITCKPSADPSHPEIYVIRANLSDDLQVSLDVSRPASVPGFKVGKGPKGGFSYFGPDLEKPEGYVVHRFWPRTAASGHIIHKGQAIVAKGTGMLVHAIQGMRPNLIASRWNFAHFQSNDHGGVSAIQMEFTTLDTHGRHGAGSGGATVNVGSLVLGGKLAVVTAETRWPDEVPEEAPIMSRAIHLNAVHDADTGYKQPSALEFSWAGPSILTDSPGTVSASLSVDVGGPSAPKGLVEKVDVLAEIPYVIKTMVNYVAGTKPYIYQWQNHAKLNLRGPDAILPGLSEGLEIEGILYNEASFIS</sequence>
<dbReference type="GO" id="GO:0005737">
    <property type="term" value="C:cytoplasm"/>
    <property type="evidence" value="ECO:0007669"/>
    <property type="project" value="UniProtKB-SubCell"/>
</dbReference>
<evidence type="ECO:0008006" key="8">
    <source>
        <dbReference type="Google" id="ProtNLM"/>
    </source>
</evidence>
<dbReference type="SUPFAM" id="SSF159245">
    <property type="entry name" value="AttH-like"/>
    <property type="match status" value="1"/>
</dbReference>
<dbReference type="InterPro" id="IPR051385">
    <property type="entry name" value="Ceramide-binding_SVF1"/>
</dbReference>
<comment type="subcellular location">
    <subcellularLocation>
        <location evidence="1">Cytoplasm</location>
    </subcellularLocation>
</comment>
<dbReference type="AlphaFoldDB" id="A0A0C9W722"/>
<dbReference type="InterPro" id="IPR033394">
    <property type="entry name" value="Svf1-like_C"/>
</dbReference>
<dbReference type="EMBL" id="KN839853">
    <property type="protein sequence ID" value="KIJ62888.1"/>
    <property type="molecule type" value="Genomic_DNA"/>
</dbReference>
<dbReference type="Pfam" id="PF08622">
    <property type="entry name" value="Svf1"/>
    <property type="match status" value="1"/>
</dbReference>
<evidence type="ECO:0000259" key="4">
    <source>
        <dbReference type="Pfam" id="PF08622"/>
    </source>
</evidence>
<gene>
    <name evidence="6" type="ORF">HYDPIDRAFT_157047</name>
</gene>
<evidence type="ECO:0000313" key="7">
    <source>
        <dbReference type="Proteomes" id="UP000053820"/>
    </source>
</evidence>
<accession>A0A0C9W722</accession>
<dbReference type="Pfam" id="PF17187">
    <property type="entry name" value="Svf1_C"/>
    <property type="match status" value="1"/>
</dbReference>
<dbReference type="HOGENOM" id="CLU_030205_2_0_1"/>